<keyword evidence="2" id="KW-1185">Reference proteome</keyword>
<proteinExistence type="predicted"/>
<dbReference type="RefSeq" id="WP_143781707.1">
    <property type="nucleotide sequence ID" value="NZ_CP041616.1"/>
</dbReference>
<dbReference type="Proteomes" id="UP000315395">
    <property type="component" value="Chromosome"/>
</dbReference>
<evidence type="ECO:0000313" key="2">
    <source>
        <dbReference type="Proteomes" id="UP000315395"/>
    </source>
</evidence>
<sequence length="133" mass="14944">MNKQQKLKNTAEGLLAALAAVGFDGPWHWAHHEWEGAFYRAWAKWPPARDTKVFRTVRVGGAADGRSSQARDILFAVKSTSPFDGYDRSPLNTAPRGMTPEEYLEIWVEGATPQEWMDLARSFLSEIGEPIPQ</sequence>
<dbReference type="OrthoDB" id="4761743at2"/>
<reference evidence="1 2" key="1">
    <citation type="submission" date="2019-07" db="EMBL/GenBank/DDBJ databases">
        <title>complete genome sequencing of Ornithinimicrobium sp. H23M54.</title>
        <authorList>
            <person name="Bae J.-W."/>
            <person name="Lee S.-Y."/>
        </authorList>
    </citation>
    <scope>NUCLEOTIDE SEQUENCE [LARGE SCALE GENOMIC DNA]</scope>
    <source>
        <strain evidence="1 2">H23M54</strain>
    </source>
</reference>
<dbReference type="KEGG" id="orz:FNH13_00855"/>
<protein>
    <submittedName>
        <fullName evidence="1">Uncharacterized protein</fullName>
    </submittedName>
</protein>
<evidence type="ECO:0000313" key="1">
    <source>
        <dbReference type="EMBL" id="QDO87045.1"/>
    </source>
</evidence>
<dbReference type="AlphaFoldDB" id="A0A516G6B2"/>
<name>A0A516G6B2_9MICO</name>
<organism evidence="1 2">
    <name type="scientific">Ornithinimicrobium ciconiae</name>
    <dbReference type="NCBI Taxonomy" id="2594265"/>
    <lineage>
        <taxon>Bacteria</taxon>
        <taxon>Bacillati</taxon>
        <taxon>Actinomycetota</taxon>
        <taxon>Actinomycetes</taxon>
        <taxon>Micrococcales</taxon>
        <taxon>Ornithinimicrobiaceae</taxon>
        <taxon>Ornithinimicrobium</taxon>
    </lineage>
</organism>
<accession>A0A516G6B2</accession>
<dbReference type="EMBL" id="CP041616">
    <property type="protein sequence ID" value="QDO87045.1"/>
    <property type="molecule type" value="Genomic_DNA"/>
</dbReference>
<gene>
    <name evidence="1" type="ORF">FNH13_00855</name>
</gene>